<accession>A0AAV6IUY6</accession>
<dbReference type="AlphaFoldDB" id="A0AAV6IUY6"/>
<dbReference type="Proteomes" id="UP000823749">
    <property type="component" value="Chromosome 9"/>
</dbReference>
<reference evidence="1" key="1">
    <citation type="submission" date="2020-08" db="EMBL/GenBank/DDBJ databases">
        <title>Plant Genome Project.</title>
        <authorList>
            <person name="Zhang R.-G."/>
        </authorList>
    </citation>
    <scope>NUCLEOTIDE SEQUENCE</scope>
    <source>
        <strain evidence="1">WSP0</strain>
        <tissue evidence="1">Leaf</tissue>
    </source>
</reference>
<evidence type="ECO:0000313" key="2">
    <source>
        <dbReference type="Proteomes" id="UP000823749"/>
    </source>
</evidence>
<name>A0AAV6IUY6_9ERIC</name>
<proteinExistence type="predicted"/>
<sequence>MCQLSQLDLIRSAAFFSRASRVLPLSRKRELRIHRIRISRPYLFTSVRHNSFCSLSRVFATQRFHFPELIHGSRLKSTGVFLHLWPSSSRVPPLGPSDLPPSVCSLHSSFSHLAMSRASSSRAPAKPWCRSSESQVGFSYFVSKEASNYCDDVLSKKGQDLIKRNIQIHDFKGFGISEQFEQWGWVDAFLGYDDVYPEMVREFLTNVTNIDLSLGSFTTYARGMRMNFSVNSIRAMLNLPIVDNPQWPLAPSLMPSRCEVLRELTGGVYTVLNLPK</sequence>
<gene>
    <name evidence="1" type="ORF">RHGRI_026085</name>
</gene>
<keyword evidence="2" id="KW-1185">Reference proteome</keyword>
<comment type="caution">
    <text evidence="1">The sequence shown here is derived from an EMBL/GenBank/DDBJ whole genome shotgun (WGS) entry which is preliminary data.</text>
</comment>
<evidence type="ECO:0000313" key="1">
    <source>
        <dbReference type="EMBL" id="KAG5531343.1"/>
    </source>
</evidence>
<dbReference type="EMBL" id="JACTNZ010000009">
    <property type="protein sequence ID" value="KAG5531343.1"/>
    <property type="molecule type" value="Genomic_DNA"/>
</dbReference>
<organism evidence="1 2">
    <name type="scientific">Rhododendron griersonianum</name>
    <dbReference type="NCBI Taxonomy" id="479676"/>
    <lineage>
        <taxon>Eukaryota</taxon>
        <taxon>Viridiplantae</taxon>
        <taxon>Streptophyta</taxon>
        <taxon>Embryophyta</taxon>
        <taxon>Tracheophyta</taxon>
        <taxon>Spermatophyta</taxon>
        <taxon>Magnoliopsida</taxon>
        <taxon>eudicotyledons</taxon>
        <taxon>Gunneridae</taxon>
        <taxon>Pentapetalae</taxon>
        <taxon>asterids</taxon>
        <taxon>Ericales</taxon>
        <taxon>Ericaceae</taxon>
        <taxon>Ericoideae</taxon>
        <taxon>Rhodoreae</taxon>
        <taxon>Rhododendron</taxon>
    </lineage>
</organism>
<protein>
    <submittedName>
        <fullName evidence="1">Uncharacterized protein</fullName>
    </submittedName>
</protein>